<protein>
    <submittedName>
        <fullName evidence="1">Uncharacterized protein</fullName>
    </submittedName>
</protein>
<keyword evidence="2" id="KW-1185">Reference proteome</keyword>
<sequence>MTGNRAYNAAFYWRVMVALNDEYGHFSTPVLAAVFEERHRKTLERYAENLLAVGAIELVAIPRTGAKGSRNAYRIVHAGEAPPVVGRIGVGRKQQALWTAMRNLPAFSPLELSVTASTDDIAVTRELASSYIRDLLRAGYLAELSGARSPSNRLQTVYRLLPRRNTGPRAPIVLRQEQACFDVNLMRTVKKGGAA</sequence>
<accession>A0A4V2RX80</accession>
<organism evidence="1 2">
    <name type="scientific">Camelimonas lactis</name>
    <dbReference type="NCBI Taxonomy" id="659006"/>
    <lineage>
        <taxon>Bacteria</taxon>
        <taxon>Pseudomonadati</taxon>
        <taxon>Pseudomonadota</taxon>
        <taxon>Alphaproteobacteria</taxon>
        <taxon>Hyphomicrobiales</taxon>
        <taxon>Chelatococcaceae</taxon>
        <taxon>Camelimonas</taxon>
    </lineage>
</organism>
<dbReference type="EMBL" id="SLWL01000009">
    <property type="protein sequence ID" value="TCO12410.1"/>
    <property type="molecule type" value="Genomic_DNA"/>
</dbReference>
<comment type="caution">
    <text evidence="1">The sequence shown here is derived from an EMBL/GenBank/DDBJ whole genome shotgun (WGS) entry which is preliminary data.</text>
</comment>
<dbReference type="Proteomes" id="UP000294881">
    <property type="component" value="Unassembled WGS sequence"/>
</dbReference>
<reference evidence="1 2" key="1">
    <citation type="submission" date="2019-03" db="EMBL/GenBank/DDBJ databases">
        <title>Genomic Encyclopedia of Type Strains, Phase IV (KMG-IV): sequencing the most valuable type-strain genomes for metagenomic binning, comparative biology and taxonomic classification.</title>
        <authorList>
            <person name="Goeker M."/>
        </authorList>
    </citation>
    <scope>NUCLEOTIDE SEQUENCE [LARGE SCALE GENOMIC DNA]</scope>
    <source>
        <strain evidence="1 2">DSM 22958</strain>
    </source>
</reference>
<evidence type="ECO:0000313" key="2">
    <source>
        <dbReference type="Proteomes" id="UP000294881"/>
    </source>
</evidence>
<name>A0A4V2RX80_9HYPH</name>
<evidence type="ECO:0000313" key="1">
    <source>
        <dbReference type="EMBL" id="TCO12410.1"/>
    </source>
</evidence>
<gene>
    <name evidence="1" type="ORF">EV666_10957</name>
</gene>
<dbReference type="OrthoDB" id="8080957at2"/>
<dbReference type="AlphaFoldDB" id="A0A4V2RX80"/>
<dbReference type="RefSeq" id="WP_132007515.1">
    <property type="nucleotide sequence ID" value="NZ_JBHUNN010000002.1"/>
</dbReference>
<proteinExistence type="predicted"/>